<evidence type="ECO:0000313" key="3">
    <source>
        <dbReference type="Proteomes" id="UP000011623"/>
    </source>
</evidence>
<proteinExistence type="predicted"/>
<dbReference type="AlphaFoldDB" id="M0KPP8"/>
<keyword evidence="1" id="KW-0472">Membrane</keyword>
<feature type="transmembrane region" description="Helical" evidence="1">
    <location>
        <begin position="68"/>
        <end position="91"/>
    </location>
</feature>
<comment type="caution">
    <text evidence="2">The sequence shown here is derived from an EMBL/GenBank/DDBJ whole genome shotgun (WGS) entry which is preliminary data.</text>
</comment>
<accession>M0KPP8</accession>
<dbReference type="Proteomes" id="UP000011623">
    <property type="component" value="Unassembled WGS sequence"/>
</dbReference>
<feature type="transmembrane region" description="Helical" evidence="1">
    <location>
        <begin position="132"/>
        <end position="157"/>
    </location>
</feature>
<feature type="transmembrane region" description="Helical" evidence="1">
    <location>
        <begin position="20"/>
        <end position="38"/>
    </location>
</feature>
<gene>
    <name evidence="2" type="ORF">C442_08996</name>
</gene>
<protein>
    <recommendedName>
        <fullName evidence="4">Doxx family protein</fullName>
    </recommendedName>
</protein>
<keyword evidence="3" id="KW-1185">Reference proteome</keyword>
<dbReference type="PATRIC" id="fig|1227452.3.peg.1799"/>
<keyword evidence="1" id="KW-1133">Transmembrane helix</keyword>
<reference evidence="2 3" key="1">
    <citation type="journal article" date="2014" name="PLoS Genet.">
        <title>Phylogenetically driven sequencing of extremely halophilic archaea reveals strategies for static and dynamic osmo-response.</title>
        <authorList>
            <person name="Becker E.A."/>
            <person name="Seitzer P.M."/>
            <person name="Tritt A."/>
            <person name="Larsen D."/>
            <person name="Krusor M."/>
            <person name="Yao A.I."/>
            <person name="Wu D."/>
            <person name="Madern D."/>
            <person name="Eisen J.A."/>
            <person name="Darling A.E."/>
            <person name="Facciotti M.T."/>
        </authorList>
    </citation>
    <scope>NUCLEOTIDE SEQUENCE [LARGE SCALE GENOMIC DNA]</scope>
    <source>
        <strain evidence="2 3">JCM 13557</strain>
    </source>
</reference>
<evidence type="ECO:0008006" key="4">
    <source>
        <dbReference type="Google" id="ProtNLM"/>
    </source>
</evidence>
<sequence>MVQKYNEVIDRVVEGILVPYGTRIALLTYAFVFSYYGFLKVQALFSGLSTPVRGEVHAVVTILGLPELGISLTAVMVFIGVYELTIGLLFLLRKIRAIFFLFLGHQFVTLATLVIARSAYFQEPFLLGTVPWLFDAFAAYILKNTIFIGGFLVLAAVELGQGSPEAATAKSAKMESAVSTD</sequence>
<dbReference type="EMBL" id="AOLW01000015">
    <property type="protein sequence ID" value="EMA23151.1"/>
    <property type="molecule type" value="Genomic_DNA"/>
</dbReference>
<evidence type="ECO:0000313" key="2">
    <source>
        <dbReference type="EMBL" id="EMA23151.1"/>
    </source>
</evidence>
<feature type="transmembrane region" description="Helical" evidence="1">
    <location>
        <begin position="98"/>
        <end position="120"/>
    </location>
</feature>
<name>M0KPP8_9EURY</name>
<keyword evidence="1" id="KW-0812">Transmembrane</keyword>
<evidence type="ECO:0000256" key="1">
    <source>
        <dbReference type="SAM" id="Phobius"/>
    </source>
</evidence>
<organism evidence="2 3">
    <name type="scientific">Haloarcula amylolytica JCM 13557</name>
    <dbReference type="NCBI Taxonomy" id="1227452"/>
    <lineage>
        <taxon>Archaea</taxon>
        <taxon>Methanobacteriati</taxon>
        <taxon>Methanobacteriota</taxon>
        <taxon>Stenosarchaea group</taxon>
        <taxon>Halobacteria</taxon>
        <taxon>Halobacteriales</taxon>
        <taxon>Haloarculaceae</taxon>
        <taxon>Haloarcula</taxon>
    </lineage>
</organism>